<reference evidence="2" key="2">
    <citation type="submission" date="2020-09" db="EMBL/GenBank/DDBJ databases">
        <authorList>
            <person name="Sun Q."/>
            <person name="Zhou Y."/>
        </authorList>
    </citation>
    <scope>NUCLEOTIDE SEQUENCE</scope>
    <source>
        <strain evidence="2">CGMCC 4.7430</strain>
    </source>
</reference>
<dbReference type="InterPro" id="IPR036689">
    <property type="entry name" value="ESAT-6-like_sf"/>
</dbReference>
<dbReference type="AlphaFoldDB" id="A0A918AHC6"/>
<name>A0A918AHC6_9ACTN</name>
<comment type="similarity">
    <text evidence="1">Belongs to the WXG100 family.</text>
</comment>
<dbReference type="Pfam" id="PF06013">
    <property type="entry name" value="WXG100"/>
    <property type="match status" value="1"/>
</dbReference>
<evidence type="ECO:0000256" key="1">
    <source>
        <dbReference type="RuleBase" id="RU362001"/>
    </source>
</evidence>
<dbReference type="Gene3D" id="1.10.287.1060">
    <property type="entry name" value="ESAT-6-like"/>
    <property type="match status" value="1"/>
</dbReference>
<comment type="caution">
    <text evidence="2">The sequence shown here is derived from an EMBL/GenBank/DDBJ whole genome shotgun (WGS) entry which is preliminary data.</text>
</comment>
<keyword evidence="3" id="KW-1185">Reference proteome</keyword>
<dbReference type="NCBIfam" id="TIGR03930">
    <property type="entry name" value="WXG100_ESAT6"/>
    <property type="match status" value="1"/>
</dbReference>
<dbReference type="RefSeq" id="WP_189144524.1">
    <property type="nucleotide sequence ID" value="NZ_BMNK01000024.1"/>
</dbReference>
<evidence type="ECO:0000313" key="3">
    <source>
        <dbReference type="Proteomes" id="UP000660745"/>
    </source>
</evidence>
<sequence length="109" mass="11819">MGAEPQTQVSEADLKAAIGLIEDAATKLRTIQRDLDTAGATLKTSWVGQSEAAFHAVHVKWHERMDVILGSLHRLAENIGSSGKNYAAFNQERAEAMNHIAQLISAKPL</sequence>
<accession>A0A918AHC6</accession>
<proteinExistence type="inferred from homology"/>
<dbReference type="InterPro" id="IPR010310">
    <property type="entry name" value="T7SS_ESAT-6-like"/>
</dbReference>
<organism evidence="2 3">
    <name type="scientific">Nonomuraea glycinis</name>
    <dbReference type="NCBI Taxonomy" id="2047744"/>
    <lineage>
        <taxon>Bacteria</taxon>
        <taxon>Bacillati</taxon>
        <taxon>Actinomycetota</taxon>
        <taxon>Actinomycetes</taxon>
        <taxon>Streptosporangiales</taxon>
        <taxon>Streptosporangiaceae</taxon>
        <taxon>Nonomuraea</taxon>
    </lineage>
</organism>
<gene>
    <name evidence="2" type="ORF">GCM10012278_85770</name>
</gene>
<dbReference type="EMBL" id="BMNK01000024">
    <property type="protein sequence ID" value="GGP17454.1"/>
    <property type="molecule type" value="Genomic_DNA"/>
</dbReference>
<dbReference type="Proteomes" id="UP000660745">
    <property type="component" value="Unassembled WGS sequence"/>
</dbReference>
<dbReference type="SUPFAM" id="SSF140453">
    <property type="entry name" value="EsxAB dimer-like"/>
    <property type="match status" value="1"/>
</dbReference>
<reference evidence="2" key="1">
    <citation type="journal article" date="2014" name="Int. J. Syst. Evol. Microbiol.">
        <title>Complete genome sequence of Corynebacterium casei LMG S-19264T (=DSM 44701T), isolated from a smear-ripened cheese.</title>
        <authorList>
            <consortium name="US DOE Joint Genome Institute (JGI-PGF)"/>
            <person name="Walter F."/>
            <person name="Albersmeier A."/>
            <person name="Kalinowski J."/>
            <person name="Ruckert C."/>
        </authorList>
    </citation>
    <scope>NUCLEOTIDE SEQUENCE</scope>
    <source>
        <strain evidence="2">CGMCC 4.7430</strain>
    </source>
</reference>
<evidence type="ECO:0000313" key="2">
    <source>
        <dbReference type="EMBL" id="GGP17454.1"/>
    </source>
</evidence>
<protein>
    <recommendedName>
        <fullName evidence="1">ESAT-6-like protein</fullName>
    </recommendedName>
</protein>